<dbReference type="NCBIfam" id="TIGR01614">
    <property type="entry name" value="PME_inhib"/>
    <property type="match status" value="2"/>
</dbReference>
<evidence type="ECO:0000256" key="3">
    <source>
        <dbReference type="ARBA" id="ARBA00038471"/>
    </source>
</evidence>
<dbReference type="InterPro" id="IPR006501">
    <property type="entry name" value="Pectinesterase_inhib_dom"/>
</dbReference>
<reference evidence="5 6" key="1">
    <citation type="journal article" date="2021" name="Comput. Struct. Biotechnol. J.">
        <title>De novo genome assembly of the potent medicinal plant Rehmannia glutinosa using nanopore technology.</title>
        <authorList>
            <person name="Ma L."/>
            <person name="Dong C."/>
            <person name="Song C."/>
            <person name="Wang X."/>
            <person name="Zheng X."/>
            <person name="Niu Y."/>
            <person name="Chen S."/>
            <person name="Feng W."/>
        </authorList>
    </citation>
    <scope>NUCLEOTIDE SEQUENCE [LARGE SCALE GENOMIC DNA]</scope>
    <source>
        <strain evidence="5">DH-2019</strain>
    </source>
</reference>
<proteinExistence type="inferred from homology"/>
<evidence type="ECO:0000256" key="1">
    <source>
        <dbReference type="ARBA" id="ARBA00022729"/>
    </source>
</evidence>
<dbReference type="InterPro" id="IPR034086">
    <property type="entry name" value="PMEI_plant"/>
</dbReference>
<dbReference type="SUPFAM" id="SSF101148">
    <property type="entry name" value="Plant invertase/pectin methylesterase inhibitor"/>
    <property type="match status" value="2"/>
</dbReference>
<dbReference type="CDD" id="cd15797">
    <property type="entry name" value="PMEI"/>
    <property type="match status" value="1"/>
</dbReference>
<comment type="similarity">
    <text evidence="3">Belongs to the PMEI family.</text>
</comment>
<organism evidence="5 6">
    <name type="scientific">Rehmannia glutinosa</name>
    <name type="common">Chinese foxglove</name>
    <dbReference type="NCBI Taxonomy" id="99300"/>
    <lineage>
        <taxon>Eukaryota</taxon>
        <taxon>Viridiplantae</taxon>
        <taxon>Streptophyta</taxon>
        <taxon>Embryophyta</taxon>
        <taxon>Tracheophyta</taxon>
        <taxon>Spermatophyta</taxon>
        <taxon>Magnoliopsida</taxon>
        <taxon>eudicotyledons</taxon>
        <taxon>Gunneridae</taxon>
        <taxon>Pentapetalae</taxon>
        <taxon>asterids</taxon>
        <taxon>lamiids</taxon>
        <taxon>Lamiales</taxon>
        <taxon>Orobanchaceae</taxon>
        <taxon>Rehmannieae</taxon>
        <taxon>Rehmannia</taxon>
    </lineage>
</organism>
<keyword evidence="2" id="KW-1015">Disulfide bond</keyword>
<dbReference type="PANTHER" id="PTHR36710">
    <property type="entry name" value="PECTINESTERASE INHIBITOR-LIKE"/>
    <property type="match status" value="1"/>
</dbReference>
<dbReference type="Pfam" id="PF04043">
    <property type="entry name" value="PMEI"/>
    <property type="match status" value="1"/>
</dbReference>
<feature type="domain" description="Pectinesterase inhibitor" evidence="4">
    <location>
        <begin position="86"/>
        <end position="239"/>
    </location>
</feature>
<keyword evidence="6" id="KW-1185">Reference proteome</keyword>
<evidence type="ECO:0000313" key="6">
    <source>
        <dbReference type="Proteomes" id="UP001318860"/>
    </source>
</evidence>
<dbReference type="EMBL" id="JABTTQ020000263">
    <property type="protein sequence ID" value="KAK6140738.1"/>
    <property type="molecule type" value="Genomic_DNA"/>
</dbReference>
<protein>
    <recommendedName>
        <fullName evidence="4">Pectinesterase inhibitor domain-containing protein</fullName>
    </recommendedName>
</protein>
<evidence type="ECO:0000259" key="4">
    <source>
        <dbReference type="SMART" id="SM00856"/>
    </source>
</evidence>
<dbReference type="InterPro" id="IPR035513">
    <property type="entry name" value="Invertase/methylesterase_inhib"/>
</dbReference>
<gene>
    <name evidence="5" type="ORF">DH2020_025520</name>
</gene>
<dbReference type="Proteomes" id="UP001318860">
    <property type="component" value="Unassembled WGS sequence"/>
</dbReference>
<evidence type="ECO:0000256" key="2">
    <source>
        <dbReference type="ARBA" id="ARBA00023157"/>
    </source>
</evidence>
<comment type="caution">
    <text evidence="5">The sequence shown here is derived from an EMBL/GenBank/DDBJ whole genome shotgun (WGS) entry which is preliminary data.</text>
</comment>
<dbReference type="PANTHER" id="PTHR36710:SF4">
    <property type="entry name" value="PLANT INVERTASE_PECTIN METHYLESTERASE INHIBITOR SUPERFAMILY PROTEIN"/>
    <property type="match status" value="1"/>
</dbReference>
<accession>A0ABR0VZH6</accession>
<dbReference type="Gene3D" id="1.20.140.40">
    <property type="entry name" value="Invertase/pectin methylesterase inhibitor family protein"/>
    <property type="match status" value="2"/>
</dbReference>
<evidence type="ECO:0000313" key="5">
    <source>
        <dbReference type="EMBL" id="KAK6140738.1"/>
    </source>
</evidence>
<sequence>MRDAYRKCLKDYTDAMNELTKAEKSMADAKIKPVREYALNALNKVRSCDQELAKQWHEASGLTHDNRKFYDLSSILMVICDRNARITDEIIKDICSKTRNPNLCLNNLDSLRGTRLFPKPLVVLATNPISIAQSHSNRTATMIWDHYRGTPAPKIELKKRYKRCVQKYGDAMKQLNKAKKLMAAGEAISVKTHTLMAVDRVDSCDVELIKPPSTKLQANREFLQANREFKDICDIIVEICNKLSS</sequence>
<name>A0ABR0VZH6_REHGL</name>
<dbReference type="InterPro" id="IPR052421">
    <property type="entry name" value="PCW_Enzyme_Inhibitor"/>
</dbReference>
<keyword evidence="1" id="KW-0732">Signal</keyword>
<dbReference type="SMART" id="SM00856">
    <property type="entry name" value="PMEI"/>
    <property type="match status" value="1"/>
</dbReference>